<organism evidence="1 2">
    <name type="scientific">Allokutzneria oryzae</name>
    <dbReference type="NCBI Taxonomy" id="1378989"/>
    <lineage>
        <taxon>Bacteria</taxon>
        <taxon>Bacillati</taxon>
        <taxon>Actinomycetota</taxon>
        <taxon>Actinomycetes</taxon>
        <taxon>Pseudonocardiales</taxon>
        <taxon>Pseudonocardiaceae</taxon>
        <taxon>Allokutzneria</taxon>
    </lineage>
</organism>
<evidence type="ECO:0000313" key="1">
    <source>
        <dbReference type="EMBL" id="MFB9908768.1"/>
    </source>
</evidence>
<reference evidence="1 2" key="1">
    <citation type="submission" date="2024-09" db="EMBL/GenBank/DDBJ databases">
        <authorList>
            <person name="Sun Q."/>
            <person name="Mori K."/>
        </authorList>
    </citation>
    <scope>NUCLEOTIDE SEQUENCE [LARGE SCALE GENOMIC DNA]</scope>
    <source>
        <strain evidence="1 2">TBRC 7907</strain>
    </source>
</reference>
<gene>
    <name evidence="1" type="ORF">ACFFQA_32935</name>
</gene>
<dbReference type="InterPro" id="IPR038389">
    <property type="entry name" value="PSMG2_sf"/>
</dbReference>
<dbReference type="Gene3D" id="3.40.50.10900">
    <property type="entry name" value="PAC-like subunit"/>
    <property type="match status" value="1"/>
</dbReference>
<dbReference type="EMBL" id="JBHLZU010000027">
    <property type="protein sequence ID" value="MFB9908768.1"/>
    <property type="molecule type" value="Genomic_DNA"/>
</dbReference>
<sequence>MGQDPEQLVEVDSDVPDLDGAVLLHNLDGFMDAGGAGRVLAEHLVNSLESRVIARFDVDSLIDYRSRRPTMTYATDHWAEYEAPELVVRLLHDTVGTPFLLLTGPEPDLQWERFIAAVRGLIERWGVRLTVGFHGIPMGAPHTRPLGVTAHATRSELVADYPQVFNRIQVPGSVEALLELRLGQAGHDAIGYAAHVPHYLSQATYPAAGLRLLGAVSSVAALDLPELALREAADRTNTEIDRQVADSDEVAEVVRGLERQYDTFTEAVGGRSLLAESNERMPTADELGEEFERFLAEQSDPKGK</sequence>
<keyword evidence="2" id="KW-1185">Reference proteome</keyword>
<evidence type="ECO:0000313" key="2">
    <source>
        <dbReference type="Proteomes" id="UP001589693"/>
    </source>
</evidence>
<dbReference type="Gene3D" id="1.10.287.100">
    <property type="match status" value="1"/>
</dbReference>
<name>A0ABV6A6H7_9PSEU</name>
<keyword evidence="1" id="KW-0647">Proteasome</keyword>
<dbReference type="Proteomes" id="UP001589693">
    <property type="component" value="Unassembled WGS sequence"/>
</dbReference>
<dbReference type="RefSeq" id="WP_377860762.1">
    <property type="nucleotide sequence ID" value="NZ_JBHLZU010000027.1"/>
</dbReference>
<dbReference type="InterPro" id="IPR008492">
    <property type="entry name" value="Rv2714-like"/>
</dbReference>
<dbReference type="SUPFAM" id="SSF159659">
    <property type="entry name" value="Cgl1923-like"/>
    <property type="match status" value="1"/>
</dbReference>
<accession>A0ABV6A6H7</accession>
<dbReference type="GO" id="GO:0000502">
    <property type="term" value="C:proteasome complex"/>
    <property type="evidence" value="ECO:0007669"/>
    <property type="project" value="UniProtKB-KW"/>
</dbReference>
<comment type="caution">
    <text evidence="1">The sequence shown here is derived from an EMBL/GenBank/DDBJ whole genome shotgun (WGS) entry which is preliminary data.</text>
</comment>
<proteinExistence type="predicted"/>
<dbReference type="Pfam" id="PF09754">
    <property type="entry name" value="PAC2"/>
    <property type="match status" value="1"/>
</dbReference>
<dbReference type="PIRSF" id="PIRSF028754">
    <property type="entry name" value="UCP028754"/>
    <property type="match status" value="1"/>
</dbReference>
<protein>
    <submittedName>
        <fullName evidence="1">Proteasome assembly chaperone family protein</fullName>
    </submittedName>
</protein>
<dbReference type="InterPro" id="IPR019151">
    <property type="entry name" value="Proteasome_assmbl_chaperone_2"/>
</dbReference>